<gene>
    <name evidence="1" type="ORF">EYF80_020621</name>
</gene>
<evidence type="ECO:0000313" key="2">
    <source>
        <dbReference type="Proteomes" id="UP000314294"/>
    </source>
</evidence>
<dbReference type="EMBL" id="SRLO01000179">
    <property type="protein sequence ID" value="TNN69154.1"/>
    <property type="molecule type" value="Genomic_DNA"/>
</dbReference>
<sequence>MFPRPRVPSASSSSSSLCNRRYLVSQLVLQKGIKSPRGRFLGQGFRFVSQKDRLNAPSLQRAAAEEVLAS</sequence>
<name>A0A4Z2HVW6_9TELE</name>
<organism evidence="1 2">
    <name type="scientific">Liparis tanakae</name>
    <name type="common">Tanaka's snailfish</name>
    <dbReference type="NCBI Taxonomy" id="230148"/>
    <lineage>
        <taxon>Eukaryota</taxon>
        <taxon>Metazoa</taxon>
        <taxon>Chordata</taxon>
        <taxon>Craniata</taxon>
        <taxon>Vertebrata</taxon>
        <taxon>Euteleostomi</taxon>
        <taxon>Actinopterygii</taxon>
        <taxon>Neopterygii</taxon>
        <taxon>Teleostei</taxon>
        <taxon>Neoteleostei</taxon>
        <taxon>Acanthomorphata</taxon>
        <taxon>Eupercaria</taxon>
        <taxon>Perciformes</taxon>
        <taxon>Cottioidei</taxon>
        <taxon>Cottales</taxon>
        <taxon>Liparidae</taxon>
        <taxon>Liparis</taxon>
    </lineage>
</organism>
<proteinExistence type="predicted"/>
<dbReference type="AlphaFoldDB" id="A0A4Z2HVW6"/>
<comment type="caution">
    <text evidence="1">The sequence shown here is derived from an EMBL/GenBank/DDBJ whole genome shotgun (WGS) entry which is preliminary data.</text>
</comment>
<keyword evidence="2" id="KW-1185">Reference proteome</keyword>
<accession>A0A4Z2HVW6</accession>
<dbReference type="Proteomes" id="UP000314294">
    <property type="component" value="Unassembled WGS sequence"/>
</dbReference>
<protein>
    <submittedName>
        <fullName evidence="1">Uncharacterized protein</fullName>
    </submittedName>
</protein>
<reference evidence="1 2" key="1">
    <citation type="submission" date="2019-03" db="EMBL/GenBank/DDBJ databases">
        <title>First draft genome of Liparis tanakae, snailfish: a comprehensive survey of snailfish specific genes.</title>
        <authorList>
            <person name="Kim W."/>
            <person name="Song I."/>
            <person name="Jeong J.-H."/>
            <person name="Kim D."/>
            <person name="Kim S."/>
            <person name="Ryu S."/>
            <person name="Song J.Y."/>
            <person name="Lee S.K."/>
        </authorList>
    </citation>
    <scope>NUCLEOTIDE SEQUENCE [LARGE SCALE GENOMIC DNA]</scope>
    <source>
        <tissue evidence="1">Muscle</tissue>
    </source>
</reference>
<evidence type="ECO:0000313" key="1">
    <source>
        <dbReference type="EMBL" id="TNN69154.1"/>
    </source>
</evidence>